<dbReference type="FunFam" id="3.30.420.40:FF:000007">
    <property type="entry name" value="Glycerol kinase"/>
    <property type="match status" value="1"/>
</dbReference>
<keyword evidence="15" id="KW-1185">Reference proteome</keyword>
<evidence type="ECO:0000256" key="9">
    <source>
        <dbReference type="ARBA" id="ARBA00054633"/>
    </source>
</evidence>
<feature type="binding site" evidence="10">
    <location>
        <position position="29"/>
    </location>
    <ligand>
        <name>ATP</name>
        <dbReference type="ChEBI" id="CHEBI:30616"/>
    </ligand>
</feature>
<feature type="domain" description="Carbohydrate kinase FGGY C-terminal" evidence="13">
    <location>
        <begin position="282"/>
        <end position="471"/>
    </location>
</feature>
<dbReference type="PANTHER" id="PTHR10196:SF69">
    <property type="entry name" value="GLYCEROL KINASE"/>
    <property type="match status" value="1"/>
</dbReference>
<keyword evidence="4 10" id="KW-0547">Nucleotide-binding</keyword>
<feature type="binding site" evidence="10">
    <location>
        <position position="335"/>
    </location>
    <ligand>
        <name>ATP</name>
        <dbReference type="ChEBI" id="CHEBI:30616"/>
    </ligand>
</feature>
<dbReference type="GO" id="GO:0005829">
    <property type="term" value="C:cytosol"/>
    <property type="evidence" value="ECO:0007669"/>
    <property type="project" value="TreeGrafter"/>
</dbReference>
<dbReference type="Proteomes" id="UP000193247">
    <property type="component" value="Unassembled WGS sequence"/>
</dbReference>
<dbReference type="GO" id="GO:0004370">
    <property type="term" value="F:glycerol kinase activity"/>
    <property type="evidence" value="ECO:0007669"/>
    <property type="project" value="UniProtKB-UniRule"/>
</dbReference>
<dbReference type="EMBL" id="NCXP01000016">
    <property type="protein sequence ID" value="OSC40206.1"/>
    <property type="molecule type" value="Genomic_DNA"/>
</dbReference>
<evidence type="ECO:0000256" key="7">
    <source>
        <dbReference type="ARBA" id="ARBA00022840"/>
    </source>
</evidence>
<gene>
    <name evidence="10" type="primary">glpK</name>
    <name evidence="14" type="ORF">B8W66_14035</name>
</gene>
<dbReference type="PANTHER" id="PTHR10196">
    <property type="entry name" value="SUGAR KINASE"/>
    <property type="match status" value="1"/>
</dbReference>
<feature type="binding site" evidence="10">
    <location>
        <position position="331"/>
    </location>
    <ligand>
        <name>ATP</name>
        <dbReference type="ChEBI" id="CHEBI:30616"/>
    </ligand>
</feature>
<comment type="catalytic activity">
    <reaction evidence="8 10">
        <text>glycerol + ATP = sn-glycerol 3-phosphate + ADP + H(+)</text>
        <dbReference type="Rhea" id="RHEA:21644"/>
        <dbReference type="ChEBI" id="CHEBI:15378"/>
        <dbReference type="ChEBI" id="CHEBI:17754"/>
        <dbReference type="ChEBI" id="CHEBI:30616"/>
        <dbReference type="ChEBI" id="CHEBI:57597"/>
        <dbReference type="ChEBI" id="CHEBI:456216"/>
        <dbReference type="EC" id="2.7.1.30"/>
    </reaction>
</comment>
<dbReference type="GO" id="GO:0005524">
    <property type="term" value="F:ATP binding"/>
    <property type="evidence" value="ECO:0007669"/>
    <property type="project" value="UniProtKB-UniRule"/>
</dbReference>
<feature type="binding site" evidence="10">
    <location>
        <position position="331"/>
    </location>
    <ligand>
        <name>ADP</name>
        <dbReference type="ChEBI" id="CHEBI:456216"/>
    </ligand>
</feature>
<dbReference type="Pfam" id="PF02782">
    <property type="entry name" value="FGGY_C"/>
    <property type="match status" value="1"/>
</dbReference>
<dbReference type="NCBIfam" id="NF000756">
    <property type="entry name" value="PRK00047.1"/>
    <property type="match status" value="1"/>
</dbReference>
<feature type="domain" description="Carbohydrate kinase FGGY N-terminal" evidence="12">
    <location>
        <begin position="21"/>
        <end position="272"/>
    </location>
</feature>
<dbReference type="NCBIfam" id="TIGR01311">
    <property type="entry name" value="glycerol_kin"/>
    <property type="match status" value="1"/>
</dbReference>
<keyword evidence="5 10" id="KW-0418">Kinase</keyword>
<comment type="function">
    <text evidence="9 10">Key enzyme in the regulation of glycerol uptake and metabolism. Catalyzes the phosphorylation of glycerol to yield sn-glycerol 3-phosphate.</text>
</comment>
<feature type="binding site" evidence="10">
    <location>
        <position position="28"/>
    </location>
    <ligand>
        <name>ATP</name>
        <dbReference type="ChEBI" id="CHEBI:30616"/>
    </ligand>
</feature>
<feature type="binding site" evidence="10">
    <location>
        <position position="266"/>
    </location>
    <ligand>
        <name>glycerol</name>
        <dbReference type="ChEBI" id="CHEBI:17754"/>
    </ligand>
</feature>
<evidence type="ECO:0000256" key="10">
    <source>
        <dbReference type="HAMAP-Rule" id="MF_00186"/>
    </source>
</evidence>
<reference evidence="14 15" key="1">
    <citation type="submission" date="2017-04" db="EMBL/GenBank/DDBJ databases">
        <title>The new phylogeny of genus Mycobacterium.</title>
        <authorList>
            <person name="Tortoli E."/>
            <person name="Trovato A."/>
            <person name="Cirillo D.M."/>
        </authorList>
    </citation>
    <scope>NUCLEOTIDE SEQUENCE [LARGE SCALE GENOMIC DNA]</scope>
    <source>
        <strain evidence="14 15">TBL 1200985</strain>
    </source>
</reference>
<feature type="binding site" evidence="10">
    <location>
        <position position="287"/>
    </location>
    <ligand>
        <name>ADP</name>
        <dbReference type="ChEBI" id="CHEBI:456216"/>
    </ligand>
</feature>
<feature type="binding site" evidence="10">
    <location>
        <position position="99"/>
    </location>
    <ligand>
        <name>glycerol</name>
        <dbReference type="ChEBI" id="CHEBI:17754"/>
    </ligand>
</feature>
<dbReference type="EC" id="2.7.1.30" evidence="10"/>
<feature type="binding site" evidence="10">
    <location>
        <position position="265"/>
    </location>
    <ligand>
        <name>sn-glycerol 3-phosphate</name>
        <dbReference type="ChEBI" id="CHEBI:57597"/>
    </ligand>
</feature>
<feature type="binding site" evidence="10">
    <location>
        <position position="98"/>
    </location>
    <ligand>
        <name>glycerol</name>
        <dbReference type="ChEBI" id="CHEBI:17754"/>
    </ligand>
</feature>
<evidence type="ECO:0000256" key="5">
    <source>
        <dbReference type="ARBA" id="ARBA00022777"/>
    </source>
</evidence>
<dbReference type="UniPathway" id="UPA00618">
    <property type="reaction ID" value="UER00672"/>
</dbReference>
<dbReference type="InterPro" id="IPR018483">
    <property type="entry name" value="Carb_kinase_FGGY_CS"/>
</dbReference>
<dbReference type="GO" id="GO:0019563">
    <property type="term" value="P:glycerol catabolic process"/>
    <property type="evidence" value="ECO:0007669"/>
    <property type="project" value="UniProtKB-UniRule"/>
</dbReference>
<feature type="binding site" evidence="10">
    <location>
        <position position="432"/>
    </location>
    <ligand>
        <name>ADP</name>
        <dbReference type="ChEBI" id="CHEBI:456216"/>
    </ligand>
</feature>
<feature type="binding site" evidence="10">
    <location>
        <position position="99"/>
    </location>
    <ligand>
        <name>sn-glycerol 3-phosphate</name>
        <dbReference type="ChEBI" id="CHEBI:57597"/>
    </ligand>
</feature>
<feature type="binding site" evidence="10">
    <location>
        <position position="32"/>
    </location>
    <ligand>
        <name>ADP</name>
        <dbReference type="ChEBI" id="CHEBI:456216"/>
    </ligand>
</feature>
<evidence type="ECO:0000256" key="6">
    <source>
        <dbReference type="ARBA" id="ARBA00022798"/>
    </source>
</evidence>
<feature type="binding site" evidence="10">
    <location>
        <position position="287"/>
    </location>
    <ligand>
        <name>ATP</name>
        <dbReference type="ChEBI" id="CHEBI:30616"/>
    </ligand>
</feature>
<dbReference type="PROSITE" id="PS00445">
    <property type="entry name" value="FGGY_KINASES_2"/>
    <property type="match status" value="1"/>
</dbReference>
<proteinExistence type="inferred from homology"/>
<dbReference type="Pfam" id="PF00370">
    <property type="entry name" value="FGGY_N"/>
    <property type="match status" value="1"/>
</dbReference>
<feature type="binding site" evidence="10">
    <location>
        <position position="265"/>
    </location>
    <ligand>
        <name>glycerol</name>
        <dbReference type="ChEBI" id="CHEBI:17754"/>
    </ligand>
</feature>
<dbReference type="InterPro" id="IPR043129">
    <property type="entry name" value="ATPase_NBD"/>
</dbReference>
<keyword evidence="6 10" id="KW-0319">Glycerol metabolism</keyword>
<dbReference type="RefSeq" id="WP_085325614.1">
    <property type="nucleotide sequence ID" value="NZ_NCXP01000016.1"/>
</dbReference>
<feature type="binding site" evidence="10">
    <location>
        <position position="432"/>
    </location>
    <ligand>
        <name>ATP</name>
        <dbReference type="ChEBI" id="CHEBI:30616"/>
    </ligand>
</feature>
<dbReference type="HAMAP" id="MF_00186">
    <property type="entry name" value="Glycerol_kin"/>
    <property type="match status" value="1"/>
</dbReference>
<evidence type="ECO:0000256" key="3">
    <source>
        <dbReference type="ARBA" id="ARBA00022679"/>
    </source>
</evidence>
<evidence type="ECO:0000256" key="4">
    <source>
        <dbReference type="ARBA" id="ARBA00022741"/>
    </source>
</evidence>
<feature type="binding site" evidence="10">
    <location>
        <position position="30"/>
    </location>
    <ligand>
        <name>ATP</name>
        <dbReference type="ChEBI" id="CHEBI:30616"/>
    </ligand>
</feature>
<comment type="activity regulation">
    <text evidence="10">Inhibited by fructose 1,6-bisphosphate (FBP).</text>
</comment>
<keyword evidence="7 10" id="KW-0067">ATP-binding</keyword>
<feature type="binding site" evidence="10">
    <location>
        <position position="28"/>
    </location>
    <ligand>
        <name>sn-glycerol 3-phosphate</name>
        <dbReference type="ChEBI" id="CHEBI:57597"/>
    </ligand>
</feature>
<organism evidence="14 15">
    <name type="scientific">Mycobacterium decipiens</name>
    <dbReference type="NCBI Taxonomy" id="1430326"/>
    <lineage>
        <taxon>Bacteria</taxon>
        <taxon>Bacillati</taxon>
        <taxon>Actinomycetota</taxon>
        <taxon>Actinomycetes</taxon>
        <taxon>Mycobacteriales</taxon>
        <taxon>Mycobacteriaceae</taxon>
        <taxon>Mycobacterium</taxon>
    </lineage>
</organism>
<evidence type="ECO:0000259" key="13">
    <source>
        <dbReference type="Pfam" id="PF02782"/>
    </source>
</evidence>
<dbReference type="PIRSF" id="PIRSF000538">
    <property type="entry name" value="GlpK"/>
    <property type="match status" value="1"/>
</dbReference>
<dbReference type="STRING" id="1430326.B8W66_14035"/>
<evidence type="ECO:0000256" key="1">
    <source>
        <dbReference type="ARBA" id="ARBA00005190"/>
    </source>
</evidence>
<dbReference type="FunFam" id="3.30.420.40:FF:000008">
    <property type="entry name" value="Glycerol kinase"/>
    <property type="match status" value="1"/>
</dbReference>
<comment type="pathway">
    <text evidence="1 10">Polyol metabolism; glycerol degradation via glycerol kinase pathway; sn-glycerol 3-phosphate from glycerol: step 1/1.</text>
</comment>
<comment type="similarity">
    <text evidence="2 10 11">Belongs to the FGGY kinase family.</text>
</comment>
<evidence type="ECO:0000256" key="2">
    <source>
        <dbReference type="ARBA" id="ARBA00009156"/>
    </source>
</evidence>
<dbReference type="InterPro" id="IPR018484">
    <property type="entry name" value="FGGY_N"/>
</dbReference>
<protein>
    <recommendedName>
        <fullName evidence="10">Glycerol kinase</fullName>
        <ecNumber evidence="10">2.7.1.30</ecNumber>
    </recommendedName>
    <alternativeName>
        <fullName evidence="10">ATP:glycerol 3-phosphotransferase</fullName>
    </alternativeName>
    <alternativeName>
        <fullName evidence="10">Glycerokinase</fullName>
        <shortName evidence="10">GK</shortName>
    </alternativeName>
</protein>
<accession>A0A1X2LTN7</accession>
<evidence type="ECO:0000256" key="8">
    <source>
        <dbReference type="ARBA" id="ARBA00052101"/>
    </source>
</evidence>
<feature type="binding site" evidence="10">
    <location>
        <position position="98"/>
    </location>
    <ligand>
        <name>sn-glycerol 3-phosphate</name>
        <dbReference type="ChEBI" id="CHEBI:57597"/>
    </ligand>
</feature>
<dbReference type="SUPFAM" id="SSF53067">
    <property type="entry name" value="Actin-like ATPase domain"/>
    <property type="match status" value="2"/>
</dbReference>
<dbReference type="CDD" id="cd07769">
    <property type="entry name" value="ASKHA_NBD_FGGY_GK"/>
    <property type="match status" value="1"/>
</dbReference>
<dbReference type="PROSITE" id="PS00933">
    <property type="entry name" value="FGGY_KINASES_1"/>
    <property type="match status" value="1"/>
</dbReference>
<feature type="binding site" evidence="10">
    <location>
        <position position="150"/>
    </location>
    <ligand>
        <name>glycerol</name>
        <dbReference type="ChEBI" id="CHEBI:17754"/>
    </ligand>
</feature>
<dbReference type="Gene3D" id="3.30.420.40">
    <property type="match status" value="2"/>
</dbReference>
<evidence type="ECO:0000259" key="12">
    <source>
        <dbReference type="Pfam" id="PF00370"/>
    </source>
</evidence>
<name>A0A1X2LTN7_9MYCO</name>
<dbReference type="InterPro" id="IPR005999">
    <property type="entry name" value="Glycerol_kin"/>
</dbReference>
<dbReference type="GO" id="GO:0006072">
    <property type="term" value="P:glycerol-3-phosphate metabolic process"/>
    <property type="evidence" value="ECO:0007669"/>
    <property type="project" value="InterPro"/>
</dbReference>
<sequence>MPGSVTPHAGGEQLAEFGEFIAAIDQGTTSTRCMIFDHDGAEVARHQLEHEQILPRAGWVEHNPVEIWERTASVLLSALNVTNLSSKDIAALGITNQRETTLVWDRRTGRPYYNAIVWQDTRTDRIASALDRDGRGDVIRRKAGLPPATYFSGGKLQWILDNVDGVRAAAERGDALFGTPDTWVLWNLTGGPRGGVHVTDVTNASRTMLMDLETLDWDDELLSFFAIPRAMLPQIAASSPLRAYGVTADTGPLGGEVPITGMLGDQHAAMVGQVCLAEGEAKNTYGTGNFLLLNTGETIVRSDNGLLTTVCYQFGNAKPVYALEGSIAVTGSAVQWLRDQLGIISGAAQSESLARQVADNGGVYFVPAFSGLFAPYWRSDARGAIVGLSRFNTNAHLARATLEAICYQSRDVMDAMAADSGVRLEVLKVDGGITGNDLCMQIQADVLGVDVVRPVVAETTALGAAYAAGLAVGFWTDPTDLRTNWQEDKRWTPTWTDEERAAGYAGWRKAVQRTLDWVDVS</sequence>
<feature type="binding site" evidence="10">
    <location>
        <position position="436"/>
    </location>
    <ligand>
        <name>ADP</name>
        <dbReference type="ChEBI" id="CHEBI:456216"/>
    </ligand>
</feature>
<keyword evidence="3 10" id="KW-0808">Transferase</keyword>
<evidence type="ECO:0000313" key="14">
    <source>
        <dbReference type="EMBL" id="OSC40206.1"/>
    </source>
</evidence>
<evidence type="ECO:0000256" key="11">
    <source>
        <dbReference type="RuleBase" id="RU003733"/>
    </source>
</evidence>
<dbReference type="InterPro" id="IPR000577">
    <property type="entry name" value="Carb_kinase_FGGY"/>
</dbReference>
<feature type="binding site" evidence="10">
    <location>
        <position position="150"/>
    </location>
    <ligand>
        <name>sn-glycerol 3-phosphate</name>
        <dbReference type="ChEBI" id="CHEBI:57597"/>
    </ligand>
</feature>
<dbReference type="InterPro" id="IPR018485">
    <property type="entry name" value="FGGY_C"/>
</dbReference>
<feature type="binding site" evidence="10">
    <location>
        <position position="28"/>
    </location>
    <ligand>
        <name>ADP</name>
        <dbReference type="ChEBI" id="CHEBI:456216"/>
    </ligand>
</feature>
<evidence type="ECO:0000313" key="15">
    <source>
        <dbReference type="Proteomes" id="UP000193247"/>
    </source>
</evidence>
<dbReference type="AlphaFoldDB" id="A0A1X2LTN7"/>
<comment type="caution">
    <text evidence="14">The sequence shown here is derived from an EMBL/GenBank/DDBJ whole genome shotgun (WGS) entry which is preliminary data.</text>
</comment>